<comment type="similarity">
    <text evidence="2">Belongs to the sulfatase family.</text>
</comment>
<dbReference type="InterPro" id="IPR035874">
    <property type="entry name" value="IDS"/>
</dbReference>
<dbReference type="PANTHER" id="PTHR45953:SF1">
    <property type="entry name" value="IDURONATE 2-SULFATASE"/>
    <property type="match status" value="1"/>
</dbReference>
<evidence type="ECO:0000313" key="9">
    <source>
        <dbReference type="EMBL" id="MDQ0335523.1"/>
    </source>
</evidence>
<dbReference type="OrthoDB" id="9763552at2"/>
<evidence type="ECO:0000256" key="3">
    <source>
        <dbReference type="ARBA" id="ARBA00022723"/>
    </source>
</evidence>
<dbReference type="CDD" id="cd16030">
    <property type="entry name" value="iduronate-2-sulfatase"/>
    <property type="match status" value="1"/>
</dbReference>
<dbReference type="EC" id="3.1.6.13" evidence="8"/>
<evidence type="ECO:0000256" key="6">
    <source>
        <dbReference type="ARBA" id="ARBA00022837"/>
    </source>
</evidence>
<dbReference type="InterPro" id="IPR024607">
    <property type="entry name" value="Sulfatase_CS"/>
</dbReference>
<dbReference type="InterPro" id="IPR000917">
    <property type="entry name" value="Sulfatase_N"/>
</dbReference>
<keyword evidence="5 8" id="KW-0378">Hydrolase</keyword>
<accession>A0A9X0YMD6</accession>
<evidence type="ECO:0000313" key="11">
    <source>
        <dbReference type="Proteomes" id="UP001231587"/>
    </source>
</evidence>
<dbReference type="PANTHER" id="PTHR45953">
    <property type="entry name" value="IDURONATE 2-SULFATASE"/>
    <property type="match status" value="1"/>
</dbReference>
<proteinExistence type="inferred from homology"/>
<evidence type="ECO:0000313" key="8">
    <source>
        <dbReference type="EMBL" id="MBP1839924.1"/>
    </source>
</evidence>
<comment type="cofactor">
    <cofactor evidence="1">
        <name>Ca(2+)</name>
        <dbReference type="ChEBI" id="CHEBI:29108"/>
    </cofactor>
</comment>
<keyword evidence="3" id="KW-0479">Metal-binding</keyword>
<comment type="caution">
    <text evidence="8">The sequence shown here is derived from an EMBL/GenBank/DDBJ whole genome shotgun (WGS) entry which is preliminary data.</text>
</comment>
<evidence type="ECO:0000256" key="1">
    <source>
        <dbReference type="ARBA" id="ARBA00001913"/>
    </source>
</evidence>
<dbReference type="SUPFAM" id="SSF53649">
    <property type="entry name" value="Alkaline phosphatase-like"/>
    <property type="match status" value="1"/>
</dbReference>
<dbReference type="InterPro" id="IPR017850">
    <property type="entry name" value="Alkaline_phosphatase_core_sf"/>
</dbReference>
<name>A0A9X0YMD6_9FLAO</name>
<dbReference type="GO" id="GO:0046872">
    <property type="term" value="F:metal ion binding"/>
    <property type="evidence" value="ECO:0007669"/>
    <property type="project" value="UniProtKB-KW"/>
</dbReference>
<gene>
    <name evidence="8" type="ORF">J2Z56_001848</name>
    <name evidence="9" type="ORF">J2Z57_001971</name>
</gene>
<keyword evidence="11" id="KW-1185">Reference proteome</keyword>
<dbReference type="EMBL" id="JAUSUU010000005">
    <property type="protein sequence ID" value="MDQ0335523.1"/>
    <property type="molecule type" value="Genomic_DNA"/>
</dbReference>
<reference evidence="8" key="1">
    <citation type="submission" date="2021-03" db="EMBL/GenBank/DDBJ databases">
        <title>Genomic Encyclopedia of Type Strains, Phase IV (KMG-IV): sequencing the most valuable type-strain genomes for metagenomic binning, comparative biology and taxonomic classification.</title>
        <authorList>
            <person name="Goeker M."/>
        </authorList>
    </citation>
    <scope>NUCLEOTIDE SEQUENCE</scope>
    <source>
        <strain evidence="8">DSM 15523</strain>
        <strain evidence="9 11">DSM 16476</strain>
    </source>
</reference>
<dbReference type="AlphaFoldDB" id="A0A9X0YMD6"/>
<dbReference type="Proteomes" id="UP001138672">
    <property type="component" value="Unassembled WGS sequence"/>
</dbReference>
<dbReference type="Pfam" id="PF00884">
    <property type="entry name" value="Sulfatase"/>
    <property type="match status" value="1"/>
</dbReference>
<protein>
    <submittedName>
        <fullName evidence="8">Iduronate 2-sulfatase</fullName>
        <ecNumber evidence="8">3.1.6.13</ecNumber>
    </submittedName>
</protein>
<organism evidence="8 10">
    <name type="scientific">Formosa algae</name>
    <dbReference type="NCBI Taxonomy" id="225843"/>
    <lineage>
        <taxon>Bacteria</taxon>
        <taxon>Pseudomonadati</taxon>
        <taxon>Bacteroidota</taxon>
        <taxon>Flavobacteriia</taxon>
        <taxon>Flavobacteriales</taxon>
        <taxon>Flavobacteriaceae</taxon>
        <taxon>Formosa</taxon>
    </lineage>
</organism>
<keyword evidence="6" id="KW-0106">Calcium</keyword>
<dbReference type="EMBL" id="JAGGJQ010000004">
    <property type="protein sequence ID" value="MBP1839924.1"/>
    <property type="molecule type" value="Genomic_DNA"/>
</dbReference>
<sequence>MKNTPLTYALFLMASLVLQSCDTTQKEPTKPQKRPNVLFISVDDLRPTLGAYGDSTAITPNIDKLAEDGMTFRQTFSQVAVCAPSRASLMTGIRPDSTRVWHLGDEFRKINPNTVTMPQYFSKNGYHTVNLGKIFHNYMPDSISWDEPDIRPEKYLRKDWLNRDGETYYISEAVNASQAIKRDSLLKLRPVRYADGWNTGPAWEAADVNDTMYYDGAQTELAIKTLSRLSESDTPFYIGLGFFRPHLPFAAPKKYWDLYDPETIPLANNPNVSKNAPNYTMNSMYELRHYDGFNHIGHPQSDYRMSEDTTRILKHGYYASVSYVDALVGKLIAHMKAIGIYDNTIIILWGDHGWKLGDHNSWGKMTNYNIDLQVPMIVRYPNQENRGKQTFEITELVDMFPSLCEIAGIDVPDYMQGTSFVPLIKDPNREWKTAAFSQFHRRPRHTADGSRNMGYSINTKSYHYIEWYDWDNTTGTRGAFKNAELYDRINDPYETVNIADEATQSALVKQLSAQLAEGWKKAKPKNI</sequence>
<dbReference type="GO" id="GO:0004423">
    <property type="term" value="F:iduronate-2-sulfatase activity"/>
    <property type="evidence" value="ECO:0007669"/>
    <property type="project" value="UniProtKB-EC"/>
</dbReference>
<dbReference type="GO" id="GO:0005737">
    <property type="term" value="C:cytoplasm"/>
    <property type="evidence" value="ECO:0007669"/>
    <property type="project" value="TreeGrafter"/>
</dbReference>
<dbReference type="Gene3D" id="3.40.720.10">
    <property type="entry name" value="Alkaline Phosphatase, subunit A"/>
    <property type="match status" value="1"/>
</dbReference>
<evidence type="ECO:0000313" key="10">
    <source>
        <dbReference type="Proteomes" id="UP001138672"/>
    </source>
</evidence>
<keyword evidence="4" id="KW-0732">Signal</keyword>
<dbReference type="RefSeq" id="WP_057778782.1">
    <property type="nucleotide sequence ID" value="NZ_JAGGJQ010000004.1"/>
</dbReference>
<feature type="domain" description="Sulfatase N-terminal" evidence="7">
    <location>
        <begin position="35"/>
        <end position="409"/>
    </location>
</feature>
<dbReference type="PROSITE" id="PS00523">
    <property type="entry name" value="SULFATASE_1"/>
    <property type="match status" value="1"/>
</dbReference>
<evidence type="ECO:0000256" key="5">
    <source>
        <dbReference type="ARBA" id="ARBA00022801"/>
    </source>
</evidence>
<evidence type="ECO:0000256" key="4">
    <source>
        <dbReference type="ARBA" id="ARBA00022729"/>
    </source>
</evidence>
<evidence type="ECO:0000256" key="2">
    <source>
        <dbReference type="ARBA" id="ARBA00008779"/>
    </source>
</evidence>
<dbReference type="PROSITE" id="PS51257">
    <property type="entry name" value="PROKAR_LIPOPROTEIN"/>
    <property type="match status" value="1"/>
</dbReference>
<dbReference type="Proteomes" id="UP001231587">
    <property type="component" value="Unassembled WGS sequence"/>
</dbReference>
<evidence type="ECO:0000259" key="7">
    <source>
        <dbReference type="Pfam" id="PF00884"/>
    </source>
</evidence>